<sequence>MLSGTANSDQNGRDSNAQQHTLTFSESVKCCSLLQSALHSLSFVRVHDVVKVLAPSARGGYYSLAERRRALNGTYTSIMAP</sequence>
<protein>
    <submittedName>
        <fullName evidence="1">Uncharacterized protein</fullName>
    </submittedName>
</protein>
<evidence type="ECO:0000313" key="2">
    <source>
        <dbReference type="Proteomes" id="UP000018721"/>
    </source>
</evidence>
<accession>V9DZ59</accession>
<reference evidence="1 2" key="1">
    <citation type="submission" date="2013-11" db="EMBL/GenBank/DDBJ databases">
        <title>The Genome Sequence of Phytophthora parasitica P1569.</title>
        <authorList>
            <consortium name="The Broad Institute Genomics Platform"/>
            <person name="Russ C."/>
            <person name="Tyler B."/>
            <person name="Panabieres F."/>
            <person name="Shan W."/>
            <person name="Tripathy S."/>
            <person name="Grunwald N."/>
            <person name="Machado M."/>
            <person name="Johnson C.S."/>
            <person name="Arredondo F."/>
            <person name="Hong C."/>
            <person name="Coffey M."/>
            <person name="Young S.K."/>
            <person name="Zeng Q."/>
            <person name="Gargeya S."/>
            <person name="Fitzgerald M."/>
            <person name="Abouelleil A."/>
            <person name="Alvarado L."/>
            <person name="Chapman S.B."/>
            <person name="Gainer-Dewar J."/>
            <person name="Goldberg J."/>
            <person name="Griggs A."/>
            <person name="Gujja S."/>
            <person name="Hansen M."/>
            <person name="Howarth C."/>
            <person name="Imamovic A."/>
            <person name="Ireland A."/>
            <person name="Larimer J."/>
            <person name="McCowan C."/>
            <person name="Murphy C."/>
            <person name="Pearson M."/>
            <person name="Poon T.W."/>
            <person name="Priest M."/>
            <person name="Roberts A."/>
            <person name="Saif S."/>
            <person name="Shea T."/>
            <person name="Sykes S."/>
            <person name="Wortman J."/>
            <person name="Nusbaum C."/>
            <person name="Birren B."/>
        </authorList>
    </citation>
    <scope>NUCLEOTIDE SEQUENCE [LARGE SCALE GENOMIC DNA]</scope>
    <source>
        <strain evidence="1 2">P1569</strain>
    </source>
</reference>
<organism evidence="1 2">
    <name type="scientific">Phytophthora nicotianae P1569</name>
    <dbReference type="NCBI Taxonomy" id="1317065"/>
    <lineage>
        <taxon>Eukaryota</taxon>
        <taxon>Sar</taxon>
        <taxon>Stramenopiles</taxon>
        <taxon>Oomycota</taxon>
        <taxon>Peronosporomycetes</taxon>
        <taxon>Peronosporales</taxon>
        <taxon>Peronosporaceae</taxon>
        <taxon>Phytophthora</taxon>
    </lineage>
</organism>
<proteinExistence type="predicted"/>
<dbReference type="AlphaFoldDB" id="V9DZ59"/>
<dbReference type="Proteomes" id="UP000018721">
    <property type="component" value="Unassembled WGS sequence"/>
</dbReference>
<comment type="caution">
    <text evidence="1">The sequence shown here is derived from an EMBL/GenBank/DDBJ whole genome shotgun (WGS) entry which is preliminary data.</text>
</comment>
<dbReference type="HOGENOM" id="CLU_2579103_0_0_1"/>
<dbReference type="EMBL" id="ANIZ01003713">
    <property type="protein sequence ID" value="ETI31956.1"/>
    <property type="molecule type" value="Genomic_DNA"/>
</dbReference>
<gene>
    <name evidence="1" type="ORF">F443_21137</name>
</gene>
<evidence type="ECO:0000313" key="1">
    <source>
        <dbReference type="EMBL" id="ETI31956.1"/>
    </source>
</evidence>
<keyword evidence="2" id="KW-1185">Reference proteome</keyword>
<name>V9DZ59_PHYNI</name>